<dbReference type="AlphaFoldDB" id="A0A2K6RP26"/>
<feature type="chain" id="PRO_5014366757" description="Secreted protein" evidence="1">
    <location>
        <begin position="20"/>
        <end position="83"/>
    </location>
</feature>
<sequence>MSCSAWMLLLSVKPPTLEGLPSTCSVWASLREARIPARATLVDLWPATESSKELCPGVMAVPRRTSLESTPRSTTIWTGLRTP</sequence>
<dbReference type="OMA" id="QWCAATC"/>
<feature type="signal peptide" evidence="1">
    <location>
        <begin position="1"/>
        <end position="19"/>
    </location>
</feature>
<evidence type="ECO:0000313" key="3">
    <source>
        <dbReference type="Proteomes" id="UP000233200"/>
    </source>
</evidence>
<name>A0A2K6RP26_RHIRO</name>
<reference evidence="2" key="2">
    <citation type="submission" date="2025-09" db="UniProtKB">
        <authorList>
            <consortium name="Ensembl"/>
        </authorList>
    </citation>
    <scope>IDENTIFICATION</scope>
</reference>
<reference evidence="2" key="1">
    <citation type="submission" date="2025-08" db="UniProtKB">
        <authorList>
            <consortium name="Ensembl"/>
        </authorList>
    </citation>
    <scope>IDENTIFICATION</scope>
</reference>
<dbReference type="Proteomes" id="UP000233200">
    <property type="component" value="Unplaced"/>
</dbReference>
<organism evidence="2 3">
    <name type="scientific">Rhinopithecus roxellana</name>
    <name type="common">Golden snub-nosed monkey</name>
    <name type="synonym">Pygathrix roxellana</name>
    <dbReference type="NCBI Taxonomy" id="61622"/>
    <lineage>
        <taxon>Eukaryota</taxon>
        <taxon>Metazoa</taxon>
        <taxon>Chordata</taxon>
        <taxon>Craniata</taxon>
        <taxon>Vertebrata</taxon>
        <taxon>Euteleostomi</taxon>
        <taxon>Mammalia</taxon>
        <taxon>Eutheria</taxon>
        <taxon>Euarchontoglires</taxon>
        <taxon>Primates</taxon>
        <taxon>Haplorrhini</taxon>
        <taxon>Catarrhini</taxon>
        <taxon>Cercopithecidae</taxon>
        <taxon>Colobinae</taxon>
        <taxon>Rhinopithecus</taxon>
    </lineage>
</organism>
<protein>
    <recommendedName>
        <fullName evidence="4">Secreted protein</fullName>
    </recommendedName>
</protein>
<keyword evidence="1" id="KW-0732">Signal</keyword>
<evidence type="ECO:0008006" key="4">
    <source>
        <dbReference type="Google" id="ProtNLM"/>
    </source>
</evidence>
<accession>A0A2K6RP26</accession>
<evidence type="ECO:0000313" key="2">
    <source>
        <dbReference type="Ensembl" id="ENSRROP00000042780.1"/>
    </source>
</evidence>
<evidence type="ECO:0000256" key="1">
    <source>
        <dbReference type="SAM" id="SignalP"/>
    </source>
</evidence>
<keyword evidence="3" id="KW-1185">Reference proteome</keyword>
<proteinExistence type="predicted"/>
<dbReference type="Ensembl" id="ENSRROT00000067289.1">
    <property type="protein sequence ID" value="ENSRROP00000042780.1"/>
    <property type="gene ID" value="ENSRROG00000044492.1"/>
</dbReference>
<dbReference type="GeneTree" id="ENSGT00910000147220"/>